<proteinExistence type="predicted"/>
<dbReference type="AlphaFoldDB" id="A0A0A1ZYY2"/>
<dbReference type="Gene3D" id="3.30.420.140">
    <property type="entry name" value="YqgF/RNase H-like domain"/>
    <property type="match status" value="1"/>
</dbReference>
<dbReference type="SUPFAM" id="SSF53098">
    <property type="entry name" value="Ribonuclease H-like"/>
    <property type="match status" value="1"/>
</dbReference>
<comment type="caution">
    <text evidence="1">The sequence shown here is derived from an EMBL/GenBank/DDBJ whole genome shotgun (WGS) entry which is preliminary data.</text>
</comment>
<evidence type="ECO:0008006" key="3">
    <source>
        <dbReference type="Google" id="ProtNLM"/>
    </source>
</evidence>
<dbReference type="STRING" id="93057.EU95_1745"/>
<dbReference type="eggNOG" id="COG0816">
    <property type="taxonomic scope" value="Bacteria"/>
</dbReference>
<dbReference type="EMBL" id="JNAL01000018">
    <property type="protein sequence ID" value="KGF94530.1"/>
    <property type="molecule type" value="Genomic_DNA"/>
</dbReference>
<dbReference type="GO" id="GO:0006139">
    <property type="term" value="P:nucleobase-containing compound metabolic process"/>
    <property type="evidence" value="ECO:0007669"/>
    <property type="project" value="InterPro"/>
</dbReference>
<sequence length="148" mass="17403">MFKYISIDPGKYKCGLVLAEISEKKVYRAIVIKSELIEDYIRNINTTEDISKIIIGNGTTSRKIREKLDFFKKEIKIFEEKNTTYRAKARYFELFPISGLQCLIPREIFVLNKNLDAISALVILEDFCKMKFTFNPNIKNIDFKTWLK</sequence>
<dbReference type="Proteomes" id="UP000030355">
    <property type="component" value="Unassembled WGS sequence"/>
</dbReference>
<organism evidence="1 2">
    <name type="scientific">Prochlorococcus marinus str. MIT 9201</name>
    <dbReference type="NCBI Taxonomy" id="93057"/>
    <lineage>
        <taxon>Bacteria</taxon>
        <taxon>Bacillati</taxon>
        <taxon>Cyanobacteriota</taxon>
        <taxon>Cyanophyceae</taxon>
        <taxon>Synechococcales</taxon>
        <taxon>Prochlorococcaceae</taxon>
        <taxon>Prochlorococcus</taxon>
    </lineage>
</organism>
<name>A0A0A1ZYY2_PROMR</name>
<dbReference type="InterPro" id="IPR037027">
    <property type="entry name" value="YqgF/RNaseH-like_dom_sf"/>
</dbReference>
<dbReference type="RefSeq" id="WP_032522833.1">
    <property type="nucleotide sequence ID" value="NZ_CP138977.1"/>
</dbReference>
<accession>A0A0A1ZYY2</accession>
<evidence type="ECO:0000313" key="2">
    <source>
        <dbReference type="Proteomes" id="UP000030355"/>
    </source>
</evidence>
<dbReference type="InterPro" id="IPR012337">
    <property type="entry name" value="RNaseH-like_sf"/>
</dbReference>
<evidence type="ECO:0000313" key="1">
    <source>
        <dbReference type="EMBL" id="KGF94530.1"/>
    </source>
</evidence>
<protein>
    <recommendedName>
        <fullName evidence="3">YqgF/RNase H-like domain-containing protein</fullName>
    </recommendedName>
</protein>
<reference evidence="2" key="1">
    <citation type="journal article" date="2014" name="Sci. Data">
        <title>Genomes of diverse isolates of the marine cyanobacterium Prochlorococcus.</title>
        <authorList>
            <person name="Biller S."/>
            <person name="Berube P."/>
            <person name="Thompson J."/>
            <person name="Kelly L."/>
            <person name="Roggensack S."/>
            <person name="Awad L."/>
            <person name="Roache-Johnson K."/>
            <person name="Ding H."/>
            <person name="Giovannoni S.J."/>
            <person name="Moore L.R."/>
            <person name="Chisholm S.W."/>
        </authorList>
    </citation>
    <scope>NUCLEOTIDE SEQUENCE [LARGE SCALE GENOMIC DNA]</scope>
    <source>
        <strain evidence="2">MIT 9201</strain>
    </source>
</reference>
<gene>
    <name evidence="1" type="ORF">EU95_1745</name>
</gene>
<dbReference type="OrthoDB" id="5161at2"/>